<dbReference type="GO" id="GO:0006260">
    <property type="term" value="P:DNA replication"/>
    <property type="evidence" value="ECO:0007669"/>
    <property type="project" value="InterPro"/>
</dbReference>
<dbReference type="SUPFAM" id="SSF52540">
    <property type="entry name" value="P-loop containing nucleoside triphosphate hydrolases"/>
    <property type="match status" value="1"/>
</dbReference>
<accession>A0A2Z3HDM4</accession>
<dbReference type="GO" id="GO:0005524">
    <property type="term" value="F:ATP binding"/>
    <property type="evidence" value="ECO:0007669"/>
    <property type="project" value="InterPro"/>
</dbReference>
<name>A0A2Z3HDM4_9BACT</name>
<dbReference type="EMBL" id="CP025958">
    <property type="protein sequence ID" value="AWM39794.1"/>
    <property type="molecule type" value="Genomic_DNA"/>
</dbReference>
<proteinExistence type="predicted"/>
<dbReference type="Pfam" id="PF13481">
    <property type="entry name" value="AAA_25"/>
    <property type="match status" value="1"/>
</dbReference>
<protein>
    <submittedName>
        <fullName evidence="1">Uncharacterized protein</fullName>
    </submittedName>
</protein>
<evidence type="ECO:0000313" key="2">
    <source>
        <dbReference type="Proteomes" id="UP000245802"/>
    </source>
</evidence>
<dbReference type="AlphaFoldDB" id="A0A2Z3HDM4"/>
<dbReference type="Gene3D" id="3.40.50.300">
    <property type="entry name" value="P-loop containing nucleotide triphosphate hydrolases"/>
    <property type="match status" value="1"/>
</dbReference>
<organism evidence="1 2">
    <name type="scientific">Gemmata obscuriglobus</name>
    <dbReference type="NCBI Taxonomy" id="114"/>
    <lineage>
        <taxon>Bacteria</taxon>
        <taxon>Pseudomonadati</taxon>
        <taxon>Planctomycetota</taxon>
        <taxon>Planctomycetia</taxon>
        <taxon>Gemmatales</taxon>
        <taxon>Gemmataceae</taxon>
        <taxon>Gemmata</taxon>
    </lineage>
</organism>
<dbReference type="SUPFAM" id="SSF48024">
    <property type="entry name" value="N-terminal domain of DnaB helicase"/>
    <property type="match status" value="1"/>
</dbReference>
<gene>
    <name evidence="1" type="ORF">C1280_24165</name>
</gene>
<keyword evidence="2" id="KW-1185">Reference proteome</keyword>
<evidence type="ECO:0000313" key="1">
    <source>
        <dbReference type="EMBL" id="AWM39794.1"/>
    </source>
</evidence>
<dbReference type="Proteomes" id="UP000245802">
    <property type="component" value="Chromosome"/>
</dbReference>
<dbReference type="GO" id="GO:0003678">
    <property type="term" value="F:DNA helicase activity"/>
    <property type="evidence" value="ECO:0007669"/>
    <property type="project" value="InterPro"/>
</dbReference>
<reference evidence="1 2" key="1">
    <citation type="submission" date="2018-01" db="EMBL/GenBank/DDBJ databases">
        <title>G. obscuriglobus.</title>
        <authorList>
            <person name="Franke J."/>
            <person name="Blomberg W."/>
            <person name="Selmecki A."/>
        </authorList>
    </citation>
    <scope>NUCLEOTIDE SEQUENCE [LARGE SCALE GENOMIC DNA]</scope>
    <source>
        <strain evidence="1 2">DSM 5831</strain>
    </source>
</reference>
<sequence length="557" mass="63503">MEPSYGIYRSMDQTAQAEIKKRTEEEKRKLIEELAKQDPDRQPLDITITGTESFLREILGTLLTETDLAVKYHDKLTTEHWVAEHHKLIFKTLARHVEKYKKLPTKAYLENVLTQELDGKDEAVKLWHLGELNTLLEYHTDHPVPEQIDDHLRHFVFEQQSKVDLLRFMDARNNKKVSYEEQTQFLKTMIENRERNLAGSEDADLCDLDTFFAETSSEYKYLVPRRIPQGKLMVIPGPAKKGKTTCIIQSFIDLVYTGSFWGEAADPFPFYYVDYENDTAYLKHCILNPVMEGRDWTDLKKWFRVSNRQVDNKAYKLPPHVTTDFLDQIAKRMTQPGFFLIDSLRRSFGRKPGLKSNWEWDANCISGLLDPFSEWSHKTGHTVGFIHHANHEGRASGSTDILAVPDVLIDFEVVKAPGTGQDTTQRRVKIGGRIDHTPPHTLEFDDGVYRYLGAGEDAAAALSEENLANAMAHVVRHLESSGPESGAAMLRSFKADKLNLSSAKLYDALRALEAEKIVENDAKKKKYGLVTGYADLWGPFKAKLGLKATNWTPGKEA</sequence>
<dbReference type="KEGG" id="gog:C1280_24165"/>
<dbReference type="InterPro" id="IPR036185">
    <property type="entry name" value="DNA_heli_DnaB-like_N_sf"/>
</dbReference>
<dbReference type="InterPro" id="IPR027417">
    <property type="entry name" value="P-loop_NTPase"/>
</dbReference>